<proteinExistence type="predicted"/>
<accession>A0A8T1VGW3</accession>
<reference evidence="1" key="1">
    <citation type="submission" date="2021-02" db="EMBL/GenBank/DDBJ databases">
        <authorList>
            <person name="Palmer J.M."/>
        </authorList>
    </citation>
    <scope>NUCLEOTIDE SEQUENCE</scope>
    <source>
        <strain evidence="1">SCRP734</strain>
    </source>
</reference>
<dbReference type="Proteomes" id="UP000694044">
    <property type="component" value="Unassembled WGS sequence"/>
</dbReference>
<sequence length="199" mass="20885">MQLGKVPLDKMPPGVLSCSLTPLVTDSALLDAKPLTVTLPDRLPGHPLDDNICTMVSNMLLLLALLRRRPPPCRGLGGLGTPSTTTSTLLDVVQPGVLLLLSSTVVDRLGTAGHQSALPVMLLDWLPRHPLGDNICTTRRGGVGHAAVCFDTLAGVFPLGMVLSDVLLLLTQTSVIAETLLSFLMLIGNTAGQVQLCGL</sequence>
<protein>
    <submittedName>
        <fullName evidence="1">Uncharacterized protein</fullName>
    </submittedName>
</protein>
<evidence type="ECO:0000313" key="1">
    <source>
        <dbReference type="EMBL" id="KAG7380537.1"/>
    </source>
</evidence>
<gene>
    <name evidence="1" type="ORF">PHYPSEUDO_007047</name>
</gene>
<organism evidence="1 2">
    <name type="scientific">Phytophthora pseudosyringae</name>
    <dbReference type="NCBI Taxonomy" id="221518"/>
    <lineage>
        <taxon>Eukaryota</taxon>
        <taxon>Sar</taxon>
        <taxon>Stramenopiles</taxon>
        <taxon>Oomycota</taxon>
        <taxon>Peronosporomycetes</taxon>
        <taxon>Peronosporales</taxon>
        <taxon>Peronosporaceae</taxon>
        <taxon>Phytophthora</taxon>
    </lineage>
</organism>
<dbReference type="EMBL" id="JAGDFM010000288">
    <property type="protein sequence ID" value="KAG7380537.1"/>
    <property type="molecule type" value="Genomic_DNA"/>
</dbReference>
<comment type="caution">
    <text evidence="1">The sequence shown here is derived from an EMBL/GenBank/DDBJ whole genome shotgun (WGS) entry which is preliminary data.</text>
</comment>
<name>A0A8T1VGW3_9STRA</name>
<dbReference type="AlphaFoldDB" id="A0A8T1VGW3"/>
<evidence type="ECO:0000313" key="2">
    <source>
        <dbReference type="Proteomes" id="UP000694044"/>
    </source>
</evidence>
<keyword evidence="2" id="KW-1185">Reference proteome</keyword>